<proteinExistence type="predicted"/>
<evidence type="ECO:0000313" key="2">
    <source>
        <dbReference type="Proteomes" id="UP001277972"/>
    </source>
</evidence>
<keyword evidence="1" id="KW-0378">Hydrolase</keyword>
<gene>
    <name evidence="1" type="ORF">SH601_11275</name>
</gene>
<dbReference type="EMBL" id="JAWZSR010000006">
    <property type="protein sequence ID" value="MDX8046564.1"/>
    <property type="molecule type" value="Genomic_DNA"/>
</dbReference>
<name>A0ACC6M6I3_9BACI</name>
<evidence type="ECO:0000313" key="1">
    <source>
        <dbReference type="EMBL" id="MDX8046564.1"/>
    </source>
</evidence>
<reference evidence="1" key="1">
    <citation type="submission" date="2023-11" db="EMBL/GenBank/DDBJ databases">
        <title>Gracilibacillus pellucida a moderately halophilic bacterium isolated from saline soil in Xinjiang province.</title>
        <authorList>
            <person name="Zhang Z."/>
            <person name="Tan F."/>
            <person name="Wang Y."/>
            <person name="Xia M."/>
        </authorList>
    </citation>
    <scope>NUCLEOTIDE SEQUENCE</scope>
    <source>
        <strain evidence="1">S3-1-1</strain>
    </source>
</reference>
<protein>
    <submittedName>
        <fullName evidence="1">HAD hydrolase family protein</fullName>
    </submittedName>
</protein>
<comment type="caution">
    <text evidence="1">The sequence shown here is derived from an EMBL/GenBank/DDBJ whole genome shotgun (WGS) entry which is preliminary data.</text>
</comment>
<accession>A0ACC6M6I3</accession>
<sequence>MRKDYALSIILEHFGWKKNEITVFRNDFNDLSMLGAFPQTYATCNVVKEAKQAASALTLSNDQDGVAVILEEIIEKISD</sequence>
<dbReference type="Proteomes" id="UP001277972">
    <property type="component" value="Unassembled WGS sequence"/>
</dbReference>
<organism evidence="1 2">
    <name type="scientific">Gracilibacillus pellucidus</name>
    <dbReference type="NCBI Taxonomy" id="3095368"/>
    <lineage>
        <taxon>Bacteria</taxon>
        <taxon>Bacillati</taxon>
        <taxon>Bacillota</taxon>
        <taxon>Bacilli</taxon>
        <taxon>Bacillales</taxon>
        <taxon>Bacillaceae</taxon>
        <taxon>Gracilibacillus</taxon>
    </lineage>
</organism>
<keyword evidence="2" id="KW-1185">Reference proteome</keyword>